<dbReference type="InterPro" id="IPR036236">
    <property type="entry name" value="Znf_C2H2_sf"/>
</dbReference>
<dbReference type="SMART" id="SM00355">
    <property type="entry name" value="ZnF_C2H2"/>
    <property type="match status" value="3"/>
</dbReference>
<evidence type="ECO:0000313" key="11">
    <source>
        <dbReference type="Proteomes" id="UP001556367"/>
    </source>
</evidence>
<dbReference type="InterPro" id="IPR013087">
    <property type="entry name" value="Znf_C2H2_type"/>
</dbReference>
<protein>
    <recommendedName>
        <fullName evidence="9">C2H2-type domain-containing protein</fullName>
    </recommendedName>
</protein>
<dbReference type="SUPFAM" id="SSF57667">
    <property type="entry name" value="beta-beta-alpha zinc fingers"/>
    <property type="match status" value="2"/>
</dbReference>
<evidence type="ECO:0000256" key="3">
    <source>
        <dbReference type="ARBA" id="ARBA00022737"/>
    </source>
</evidence>
<dbReference type="EMBL" id="JASNQZ010000007">
    <property type="protein sequence ID" value="KAL0954932.1"/>
    <property type="molecule type" value="Genomic_DNA"/>
</dbReference>
<comment type="caution">
    <text evidence="10">The sequence shown here is derived from an EMBL/GenBank/DDBJ whole genome shotgun (WGS) entry which is preliminary data.</text>
</comment>
<feature type="domain" description="C2H2-type" evidence="9">
    <location>
        <begin position="137"/>
        <end position="167"/>
    </location>
</feature>
<feature type="compositionally biased region" description="Low complexity" evidence="8">
    <location>
        <begin position="181"/>
        <end position="199"/>
    </location>
</feature>
<evidence type="ECO:0000256" key="5">
    <source>
        <dbReference type="ARBA" id="ARBA00022833"/>
    </source>
</evidence>
<organism evidence="10 11">
    <name type="scientific">Hohenbuehelia grisea</name>
    <dbReference type="NCBI Taxonomy" id="104357"/>
    <lineage>
        <taxon>Eukaryota</taxon>
        <taxon>Fungi</taxon>
        <taxon>Dikarya</taxon>
        <taxon>Basidiomycota</taxon>
        <taxon>Agaricomycotina</taxon>
        <taxon>Agaricomycetes</taxon>
        <taxon>Agaricomycetidae</taxon>
        <taxon>Agaricales</taxon>
        <taxon>Pleurotineae</taxon>
        <taxon>Pleurotaceae</taxon>
        <taxon>Hohenbuehelia</taxon>
    </lineage>
</organism>
<evidence type="ECO:0000256" key="1">
    <source>
        <dbReference type="ARBA" id="ARBA00004123"/>
    </source>
</evidence>
<proteinExistence type="predicted"/>
<feature type="domain" description="C2H2-type" evidence="9">
    <location>
        <begin position="104"/>
        <end position="136"/>
    </location>
</feature>
<reference evidence="11" key="1">
    <citation type="submission" date="2024-06" db="EMBL/GenBank/DDBJ databases">
        <title>Multi-omics analyses provide insights into the biosynthesis of the anticancer antibiotic pleurotin in Hohenbuehelia grisea.</title>
        <authorList>
            <person name="Weaver J.A."/>
            <person name="Alberti F."/>
        </authorList>
    </citation>
    <scope>NUCLEOTIDE SEQUENCE [LARGE SCALE GENOMIC DNA]</scope>
    <source>
        <strain evidence="11">T-177</strain>
    </source>
</reference>
<dbReference type="PROSITE" id="PS00028">
    <property type="entry name" value="ZINC_FINGER_C2H2_1"/>
    <property type="match status" value="2"/>
</dbReference>
<dbReference type="InterPro" id="IPR056436">
    <property type="entry name" value="Znf-C2H2_ZIC1-5/GLI1-3-like"/>
</dbReference>
<feature type="region of interest" description="Disordered" evidence="8">
    <location>
        <begin position="160"/>
        <end position="305"/>
    </location>
</feature>
<dbReference type="PROSITE" id="PS50157">
    <property type="entry name" value="ZINC_FINGER_C2H2_2"/>
    <property type="match status" value="2"/>
</dbReference>
<keyword evidence="5" id="KW-0862">Zinc</keyword>
<evidence type="ECO:0000256" key="8">
    <source>
        <dbReference type="SAM" id="MobiDB-lite"/>
    </source>
</evidence>
<dbReference type="Gene3D" id="3.30.160.60">
    <property type="entry name" value="Classic Zinc Finger"/>
    <property type="match status" value="3"/>
</dbReference>
<feature type="region of interest" description="Disordered" evidence="8">
    <location>
        <begin position="419"/>
        <end position="443"/>
    </location>
</feature>
<keyword evidence="6" id="KW-0539">Nucleus</keyword>
<evidence type="ECO:0000256" key="7">
    <source>
        <dbReference type="PROSITE-ProRule" id="PRU00042"/>
    </source>
</evidence>
<evidence type="ECO:0000259" key="9">
    <source>
        <dbReference type="PROSITE" id="PS50157"/>
    </source>
</evidence>
<feature type="region of interest" description="Disordered" evidence="8">
    <location>
        <begin position="1"/>
        <end position="62"/>
    </location>
</feature>
<evidence type="ECO:0000256" key="2">
    <source>
        <dbReference type="ARBA" id="ARBA00022723"/>
    </source>
</evidence>
<name>A0ABR3JHR5_9AGAR</name>
<keyword evidence="11" id="KW-1185">Reference proteome</keyword>
<comment type="subcellular location">
    <subcellularLocation>
        <location evidence="1">Nucleus</location>
    </subcellularLocation>
</comment>
<evidence type="ECO:0000313" key="10">
    <source>
        <dbReference type="EMBL" id="KAL0954932.1"/>
    </source>
</evidence>
<gene>
    <name evidence="10" type="ORF">HGRIS_003865</name>
</gene>
<feature type="compositionally biased region" description="Low complexity" evidence="8">
    <location>
        <begin position="1"/>
        <end position="19"/>
    </location>
</feature>
<dbReference type="PANTHER" id="PTHR45718:SF4">
    <property type="entry name" value="TRANSCRIPTIONAL ACTIVATOR CUBITUS INTERRUPTUS"/>
    <property type="match status" value="1"/>
</dbReference>
<feature type="compositionally biased region" description="Basic and acidic residues" evidence="8">
    <location>
        <begin position="29"/>
        <end position="43"/>
    </location>
</feature>
<accession>A0ABR3JHR5</accession>
<evidence type="ECO:0000256" key="4">
    <source>
        <dbReference type="ARBA" id="ARBA00022771"/>
    </source>
</evidence>
<dbReference type="Pfam" id="PF00096">
    <property type="entry name" value="zf-C2H2"/>
    <property type="match status" value="1"/>
</dbReference>
<dbReference type="Proteomes" id="UP001556367">
    <property type="component" value="Unassembled WGS sequence"/>
</dbReference>
<sequence length="443" mass="48063">MSPSASDNSDSDDLNTLNDGQTPGSPQAREQHHAQTRRLDSQRGDATLDSSVSRQGSPDGEDVDAVIEDSVTCEWDDCGIVFTHLPSLIDHIHNDHIGVHKSNYTCEWASCNRRGLAQTSRFALISHIRSHTGEKPFTCLRPECDKSFTRSDALAKHMRLQHNIEPPAPGRGGSRKRKRAAAGADDAAAPASSGPTTRSQSSHPQQSAAFPPGVESPHRQLRSASRHTGPADIPGNSSFGQFKVEAQTPSEYEDGYGGRDAGYFQRHGGSRNGSGHGQPYAQGLPGAPHLQSHASNGPGLGPMYDPMMPPSPVLYPPPAPPSPPGSPPPLSLIPGYLLQQYDENTNTILGRTPYQVLYLLTKAKHQYALRLNEELMEELRVIRDDRRRAMDEKEVALDDLVRVIGGPDAEQLIAPLPPPPSMFQGHPSDDVLEYEPDINGSGY</sequence>
<keyword evidence="2" id="KW-0479">Metal-binding</keyword>
<keyword evidence="3" id="KW-0677">Repeat</keyword>
<dbReference type="Pfam" id="PF23561">
    <property type="entry name" value="zf-C2H2_15"/>
    <property type="match status" value="1"/>
</dbReference>
<dbReference type="InterPro" id="IPR043359">
    <property type="entry name" value="GLI-like"/>
</dbReference>
<dbReference type="PANTHER" id="PTHR45718">
    <property type="entry name" value="TRANSCRIPTIONAL ACTIVATOR CUBITUS INTERRUPTUS"/>
    <property type="match status" value="1"/>
</dbReference>
<evidence type="ECO:0000256" key="6">
    <source>
        <dbReference type="ARBA" id="ARBA00023242"/>
    </source>
</evidence>
<keyword evidence="4 7" id="KW-0863">Zinc-finger</keyword>